<name>A0AAV7P155_PLEWA</name>
<dbReference type="Proteomes" id="UP001066276">
    <property type="component" value="Chromosome 8"/>
</dbReference>
<reference evidence="2" key="1">
    <citation type="journal article" date="2022" name="bioRxiv">
        <title>Sequencing and chromosome-scale assembly of the giantPleurodeles waltlgenome.</title>
        <authorList>
            <person name="Brown T."/>
            <person name="Elewa A."/>
            <person name="Iarovenko S."/>
            <person name="Subramanian E."/>
            <person name="Araus A.J."/>
            <person name="Petzold A."/>
            <person name="Susuki M."/>
            <person name="Suzuki K.-i.T."/>
            <person name="Hayashi T."/>
            <person name="Toyoda A."/>
            <person name="Oliveira C."/>
            <person name="Osipova E."/>
            <person name="Leigh N.D."/>
            <person name="Simon A."/>
            <person name="Yun M.H."/>
        </authorList>
    </citation>
    <scope>NUCLEOTIDE SEQUENCE</scope>
    <source>
        <strain evidence="2">20211129_DDA</strain>
        <tissue evidence="2">Liver</tissue>
    </source>
</reference>
<accession>A0AAV7P155</accession>
<evidence type="ECO:0000313" key="2">
    <source>
        <dbReference type="EMBL" id="KAJ1120932.1"/>
    </source>
</evidence>
<dbReference type="EMBL" id="JANPWB010000012">
    <property type="protein sequence ID" value="KAJ1120932.1"/>
    <property type="molecule type" value="Genomic_DNA"/>
</dbReference>
<sequence>MKAGPPSSLAGCNLRSGRSCCCARAPCLHRRPSLRPGVQRGVRLRGRLRPGPRGAGESRRRDEGLHRRIWFDSV</sequence>
<keyword evidence="3" id="KW-1185">Reference proteome</keyword>
<gene>
    <name evidence="2" type="ORF">NDU88_009079</name>
</gene>
<dbReference type="AlphaFoldDB" id="A0AAV7P155"/>
<evidence type="ECO:0000313" key="3">
    <source>
        <dbReference type="Proteomes" id="UP001066276"/>
    </source>
</evidence>
<protein>
    <submittedName>
        <fullName evidence="2">Uncharacterized protein</fullName>
    </submittedName>
</protein>
<organism evidence="2 3">
    <name type="scientific">Pleurodeles waltl</name>
    <name type="common">Iberian ribbed newt</name>
    <dbReference type="NCBI Taxonomy" id="8319"/>
    <lineage>
        <taxon>Eukaryota</taxon>
        <taxon>Metazoa</taxon>
        <taxon>Chordata</taxon>
        <taxon>Craniata</taxon>
        <taxon>Vertebrata</taxon>
        <taxon>Euteleostomi</taxon>
        <taxon>Amphibia</taxon>
        <taxon>Batrachia</taxon>
        <taxon>Caudata</taxon>
        <taxon>Salamandroidea</taxon>
        <taxon>Salamandridae</taxon>
        <taxon>Pleurodelinae</taxon>
        <taxon>Pleurodeles</taxon>
    </lineage>
</organism>
<feature type="region of interest" description="Disordered" evidence="1">
    <location>
        <begin position="41"/>
        <end position="63"/>
    </location>
</feature>
<proteinExistence type="predicted"/>
<comment type="caution">
    <text evidence="2">The sequence shown here is derived from an EMBL/GenBank/DDBJ whole genome shotgun (WGS) entry which is preliminary data.</text>
</comment>
<evidence type="ECO:0000256" key="1">
    <source>
        <dbReference type="SAM" id="MobiDB-lite"/>
    </source>
</evidence>